<comment type="caution">
    <text evidence="3">The sequence shown here is derived from an EMBL/GenBank/DDBJ whole genome shotgun (WGS) entry which is preliminary data.</text>
</comment>
<dbReference type="RefSeq" id="WP_036115705.1">
    <property type="nucleotide sequence ID" value="NZ_JAJA02000001.1"/>
</dbReference>
<keyword evidence="2" id="KW-1133">Transmembrane helix</keyword>
<proteinExistence type="predicted"/>
<keyword evidence="4" id="KW-1185">Reference proteome</keyword>
<reference evidence="3 4" key="1">
    <citation type="journal article" date="2014" name="Genome Announc.">
        <title>Draft Genome Sequence of Lysobacter capsici AZ78, a Bacterium Antagonistic to Plant-Pathogenic Oomycetes.</title>
        <authorList>
            <person name="Puopolo G."/>
            <person name="Sonego P."/>
            <person name="Engelen K."/>
            <person name="Pertot I."/>
        </authorList>
    </citation>
    <scope>NUCLEOTIDE SEQUENCE [LARGE SCALE GENOMIC DNA]</scope>
    <source>
        <strain evidence="3 4">AZ78</strain>
    </source>
</reference>
<dbReference type="OrthoDB" id="80065at2"/>
<feature type="transmembrane region" description="Helical" evidence="2">
    <location>
        <begin position="6"/>
        <end position="36"/>
    </location>
</feature>
<dbReference type="Pfam" id="PF06149">
    <property type="entry name" value="DUF969"/>
    <property type="match status" value="1"/>
</dbReference>
<sequence length="242" mass="26310">MNYWPLIGVAAVVLGFALRLNPALVVVVAGFITGLAAQLSPLDVLEVLGKAYTEKRFLLLFLLTLPVIGLLERHGLKEHAQHWIARLRGATMGRLLIAYLLMRQLASAVGLTSLGGHPQTVRPLLAPMAEGAAQTTHGELDDDQRQRIRAMAAGTDNVGLFFGEDIFIAFGAVLLIQSFFTEHGIALDPWHIALWGIPTAICAFVIHAVRILRFERKLARDHQAAGHAQTEPAETNAEPPSP</sequence>
<feature type="region of interest" description="Disordered" evidence="1">
    <location>
        <begin position="223"/>
        <end position="242"/>
    </location>
</feature>
<feature type="transmembrane region" description="Helical" evidence="2">
    <location>
        <begin position="192"/>
        <end position="212"/>
    </location>
</feature>
<evidence type="ECO:0000256" key="1">
    <source>
        <dbReference type="SAM" id="MobiDB-lite"/>
    </source>
</evidence>
<dbReference type="EMBL" id="JAJA02000001">
    <property type="protein sequence ID" value="KWS03493.1"/>
    <property type="molecule type" value="Genomic_DNA"/>
</dbReference>
<protein>
    <submittedName>
        <fullName evidence="3">Membrane protein</fullName>
    </submittedName>
</protein>
<evidence type="ECO:0000256" key="2">
    <source>
        <dbReference type="SAM" id="Phobius"/>
    </source>
</evidence>
<evidence type="ECO:0000313" key="4">
    <source>
        <dbReference type="Proteomes" id="UP000023435"/>
    </source>
</evidence>
<feature type="transmembrane region" description="Helical" evidence="2">
    <location>
        <begin position="57"/>
        <end position="76"/>
    </location>
</feature>
<dbReference type="Proteomes" id="UP000023435">
    <property type="component" value="Unassembled WGS sequence"/>
</dbReference>
<organism evidence="3 4">
    <name type="scientific">Lysobacter capsici AZ78</name>
    <dbReference type="NCBI Taxonomy" id="1444315"/>
    <lineage>
        <taxon>Bacteria</taxon>
        <taxon>Pseudomonadati</taxon>
        <taxon>Pseudomonadota</taxon>
        <taxon>Gammaproteobacteria</taxon>
        <taxon>Lysobacterales</taxon>
        <taxon>Lysobacteraceae</taxon>
        <taxon>Lysobacter</taxon>
    </lineage>
</organism>
<gene>
    <name evidence="3" type="ORF">AZ78_1040</name>
</gene>
<keyword evidence="2" id="KW-0812">Transmembrane</keyword>
<name>A0A108U6K8_9GAMM</name>
<dbReference type="AlphaFoldDB" id="A0A108U6K8"/>
<accession>A0A108U6K8</accession>
<dbReference type="InterPro" id="IPR010374">
    <property type="entry name" value="DUF969"/>
</dbReference>
<feature type="transmembrane region" description="Helical" evidence="2">
    <location>
        <begin position="158"/>
        <end position="180"/>
    </location>
</feature>
<keyword evidence="2" id="KW-0472">Membrane</keyword>
<evidence type="ECO:0000313" key="3">
    <source>
        <dbReference type="EMBL" id="KWS03493.1"/>
    </source>
</evidence>